<name>A0ACC1HFA1_9FUNG</name>
<keyword evidence="2" id="KW-1185">Reference proteome</keyword>
<protein>
    <submittedName>
        <fullName evidence="1">Uncharacterized protein</fullName>
    </submittedName>
</protein>
<evidence type="ECO:0000313" key="1">
    <source>
        <dbReference type="EMBL" id="KAJ1674050.1"/>
    </source>
</evidence>
<comment type="caution">
    <text evidence="1">The sequence shown here is derived from an EMBL/GenBank/DDBJ whole genome shotgun (WGS) entry which is preliminary data.</text>
</comment>
<reference evidence="1" key="1">
    <citation type="submission" date="2022-06" db="EMBL/GenBank/DDBJ databases">
        <title>Phylogenomic reconstructions and comparative analyses of Kickxellomycotina fungi.</title>
        <authorList>
            <person name="Reynolds N.K."/>
            <person name="Stajich J.E."/>
            <person name="Barry K."/>
            <person name="Grigoriev I.V."/>
            <person name="Crous P."/>
            <person name="Smith M.E."/>
        </authorList>
    </citation>
    <scope>NUCLEOTIDE SEQUENCE</scope>
    <source>
        <strain evidence="1">RSA 2271</strain>
    </source>
</reference>
<organism evidence="1 2">
    <name type="scientific">Spiromyces aspiralis</name>
    <dbReference type="NCBI Taxonomy" id="68401"/>
    <lineage>
        <taxon>Eukaryota</taxon>
        <taxon>Fungi</taxon>
        <taxon>Fungi incertae sedis</taxon>
        <taxon>Zoopagomycota</taxon>
        <taxon>Kickxellomycotina</taxon>
        <taxon>Kickxellomycetes</taxon>
        <taxon>Kickxellales</taxon>
        <taxon>Kickxellaceae</taxon>
        <taxon>Spiromyces</taxon>
    </lineage>
</organism>
<dbReference type="EMBL" id="JAMZIH010006318">
    <property type="protein sequence ID" value="KAJ1674050.1"/>
    <property type="molecule type" value="Genomic_DNA"/>
</dbReference>
<proteinExistence type="predicted"/>
<gene>
    <name evidence="1" type="ORF">EV182_004068</name>
</gene>
<evidence type="ECO:0000313" key="2">
    <source>
        <dbReference type="Proteomes" id="UP001145114"/>
    </source>
</evidence>
<feature type="non-terminal residue" evidence="1">
    <location>
        <position position="1"/>
    </location>
</feature>
<accession>A0ACC1HFA1</accession>
<feature type="non-terminal residue" evidence="1">
    <location>
        <position position="603"/>
    </location>
</feature>
<sequence length="603" mass="66143">FNLYNDSKKLLTSYTLKPGEAAQEGDELDVGMYIVVVNEPLGDPDCRSRDDEAASVSLKAPTQIGLRIDKKIRRPRLLHKVAKRDAIAVMNNRPRSNARVLKDEGATTGTSPTRLDAESSAGASDCDGVEFSALYTTQKTKKLKSWIEGSAYYYRDGHRLILFNDEKQIVSKSRLKPDQTVKDGETLDCGMYLIQFEAIDAGITVHTAANAPRKGTKRKQAAKLLDQTGAGTGRGMKRAVAGQTPATTSSGTGAAAPPSSQSSLVAGSGETSIMSDINKVAKPTQGFKSPVVAIPKHLHFSSRGELECIAYQSGKFQKEPMRVLIAPTEFQSWDHYRTAYSALLREHLQIQLVRAALCYHRLIRSDGGSSRGEVAAKMVPRFGKRAGARIDVATGVGGSEELEMERRSKALGMGYYSECTLRPSWSSPEESGALVAGISTSTNIFGSMFLEINYREHYSRYSKDDLWAISADSRFGHNGTFLGRSLYYGPSKENSLELQLVSEHDAKVAKQILSSESGECCEGRAVRGQGRRRHFFGRDSVQVKAVRCLPSGNDWTMIDLIESLGDTDTVPVLDFLLSSTVTARLIRDVNEYNSYFEAHYKPG</sequence>
<dbReference type="Proteomes" id="UP001145114">
    <property type="component" value="Unassembled WGS sequence"/>
</dbReference>